<comment type="caution">
    <text evidence="1">The sequence shown here is derived from an EMBL/GenBank/DDBJ whole genome shotgun (WGS) entry which is preliminary data.</text>
</comment>
<evidence type="ECO:0000313" key="2">
    <source>
        <dbReference type="Proteomes" id="UP000798662"/>
    </source>
</evidence>
<dbReference type="EMBL" id="CM020618">
    <property type="protein sequence ID" value="KAK1860992.1"/>
    <property type="molecule type" value="Genomic_DNA"/>
</dbReference>
<protein>
    <submittedName>
        <fullName evidence="1">Uncharacterized protein</fullName>
    </submittedName>
</protein>
<name>A0ACC3BSZ8_PYRYE</name>
<gene>
    <name evidence="1" type="ORF">I4F81_003578</name>
</gene>
<proteinExistence type="predicted"/>
<reference evidence="1" key="1">
    <citation type="submission" date="2019-11" db="EMBL/GenBank/DDBJ databases">
        <title>Nori genome reveals adaptations in red seaweeds to the harsh intertidal environment.</title>
        <authorList>
            <person name="Wang D."/>
            <person name="Mao Y."/>
        </authorList>
    </citation>
    <scope>NUCLEOTIDE SEQUENCE</scope>
    <source>
        <tissue evidence="1">Gametophyte</tissue>
    </source>
</reference>
<organism evidence="1 2">
    <name type="scientific">Pyropia yezoensis</name>
    <name type="common">Susabi-nori</name>
    <name type="synonym">Porphyra yezoensis</name>
    <dbReference type="NCBI Taxonomy" id="2788"/>
    <lineage>
        <taxon>Eukaryota</taxon>
        <taxon>Rhodophyta</taxon>
        <taxon>Bangiophyceae</taxon>
        <taxon>Bangiales</taxon>
        <taxon>Bangiaceae</taxon>
        <taxon>Pyropia</taxon>
    </lineage>
</organism>
<dbReference type="Proteomes" id="UP000798662">
    <property type="component" value="Chromosome 1"/>
</dbReference>
<evidence type="ECO:0000313" key="1">
    <source>
        <dbReference type="EMBL" id="KAK1860992.1"/>
    </source>
</evidence>
<sequence>MATVGSMELVYSPPPPRYASSTTVEQVFIGSAPAYVCVACTLPFLYPSRGTERWQRAVRAGVINDPDAVAFLSSVCVRMCSLSGGTDSNGVALGTCSSCYAHVLPSGKGRGQECHSVLHSSVSTNNFAKYCPGPAALPFLWVPDKARAQHALAPSQRDKVCSACKSKAEGATRAARRHPTGVPTAVGRISGPPLTQARWQECSIVGVAVEPNRGTPWVLSEGPTTSIAPDSGTVEELLIEHIRRERPEEISVSFVNGRKRMYRRVVQGVKADVGPRQHRRRRAATAALVSARLAASPASITTAMAAVYRRAQSAGGAVGPFFSLSVRKQTEFKATHRISGVTWAHIRSFLGGRSSGLASREALMRDRAAAAGERGAAVTTDETGAYLVSPRAAVQALLDNLVAQGIFEECPVRDPSSSSRPIPVTSAAEGEGAGGGAVCAATARRSSLRLGGGFDIDLPGQLQADWALGGYGPRPALGAPGGTSPTGAADVGADHAAGRTVHPSDPALADVAVTPRQAGDDLGSGSPSRTVGGLAAPGRASPTAPATLTERRCGHSPQHAAATDTDVSGQPPILLCFGMDKGGRESTVKVWLGIANQRCAAGTGSSVASLAPTWRRPGTATRGHQVPEHACRVVMVGGRGPCPALGCGGLRYPHVREGFPVGFCILVMDLI</sequence>
<accession>A0ACC3BSZ8</accession>
<keyword evidence="2" id="KW-1185">Reference proteome</keyword>